<dbReference type="Proteomes" id="UP000241639">
    <property type="component" value="Unassembled WGS sequence"/>
</dbReference>
<dbReference type="GO" id="GO:0009228">
    <property type="term" value="P:thiamine biosynthetic process"/>
    <property type="evidence" value="ECO:0007669"/>
    <property type="project" value="UniProtKB-KW"/>
</dbReference>
<comment type="similarity">
    <text evidence="1">Belongs to the thiamine-monophosphate kinase family.</text>
</comment>
<comment type="miscellaneous">
    <text evidence="1">Reaction mechanism of ThiL seems to utilize a direct, inline transfer of the gamma-phosphate of ATP to TMP rather than a phosphorylated enzyme intermediate.</text>
</comment>
<feature type="binding site" evidence="1">
    <location>
        <position position="325"/>
    </location>
    <ligand>
        <name>substrate</name>
    </ligand>
</feature>
<evidence type="ECO:0000313" key="4">
    <source>
        <dbReference type="EMBL" id="PTM53250.1"/>
    </source>
</evidence>
<feature type="binding site" evidence="1">
    <location>
        <position position="218"/>
    </location>
    <ligand>
        <name>ATP</name>
        <dbReference type="ChEBI" id="CHEBI:30616"/>
    </ligand>
</feature>
<dbReference type="GO" id="GO:0009030">
    <property type="term" value="F:thiamine-phosphate kinase activity"/>
    <property type="evidence" value="ECO:0007669"/>
    <property type="project" value="UniProtKB-UniRule"/>
</dbReference>
<feature type="binding site" evidence="1">
    <location>
        <position position="45"/>
    </location>
    <ligand>
        <name>Mg(2+)</name>
        <dbReference type="ChEBI" id="CHEBI:18420"/>
        <label>4</label>
    </ligand>
</feature>
<dbReference type="GO" id="GO:0009229">
    <property type="term" value="P:thiamine diphosphate biosynthetic process"/>
    <property type="evidence" value="ECO:0007669"/>
    <property type="project" value="UniProtKB-UniRule"/>
</dbReference>
<gene>
    <name evidence="1" type="primary">thiL</name>
    <name evidence="4" type="ORF">C8J48_3562</name>
</gene>
<feature type="binding site" evidence="1">
    <location>
        <position position="219"/>
    </location>
    <ligand>
        <name>Mg(2+)</name>
        <dbReference type="ChEBI" id="CHEBI:18420"/>
        <label>5</label>
    </ligand>
</feature>
<dbReference type="GO" id="GO:0000287">
    <property type="term" value="F:magnesium ion binding"/>
    <property type="evidence" value="ECO:0007669"/>
    <property type="project" value="UniProtKB-UniRule"/>
</dbReference>
<feature type="binding site" evidence="1">
    <location>
        <position position="124"/>
    </location>
    <ligand>
        <name>Mg(2+)</name>
        <dbReference type="ChEBI" id="CHEBI:18420"/>
        <label>1</label>
    </ligand>
</feature>
<comment type="caution">
    <text evidence="1">Lacks conserved residue(s) required for the propagation of feature annotation.</text>
</comment>
<dbReference type="InterPro" id="IPR036921">
    <property type="entry name" value="PurM-like_N_sf"/>
</dbReference>
<dbReference type="SUPFAM" id="SSF56042">
    <property type="entry name" value="PurM C-terminal domain-like"/>
    <property type="match status" value="1"/>
</dbReference>
<comment type="pathway">
    <text evidence="1">Cofactor biosynthesis; thiamine diphosphate biosynthesis; thiamine diphosphate from thiamine phosphate: step 1/1.</text>
</comment>
<feature type="binding site" evidence="1">
    <location>
        <position position="54"/>
    </location>
    <ligand>
        <name>substrate</name>
    </ligand>
</feature>
<reference evidence="4 5" key="1">
    <citation type="submission" date="2018-04" db="EMBL/GenBank/DDBJ databases">
        <title>Genomic Encyclopedia of Archaeal and Bacterial Type Strains, Phase II (KMG-II): from individual species to whole genera.</title>
        <authorList>
            <person name="Goeker M."/>
        </authorList>
    </citation>
    <scope>NUCLEOTIDE SEQUENCE [LARGE SCALE GENOMIC DNA]</scope>
    <source>
        <strain evidence="4 5">DSM 45169</strain>
    </source>
</reference>
<sequence>MDEFELIRQLLHQRNTISPDSGVEVDAGDDAAVIRHRQGMSTVFTCDTMVETVHFLPQTMDATSIGWKCLAANISDVAAMGGIPTYALVSLGVPDQWESSALEAIYQGMDMLARQHDVRLVGGDTVRSPRHLVLTITLLGEVEAGQALLRSSARADDIVFVTGPLGASAAGLDRLLQASDGNQAYPGLIVAHQRPRPQVDVGRWLLESGARIALNDISDGLAQEAYDIAVASGVTVVLEKERIPLNDETRAYAREKKIDPVEWALFGGEDFQLVGTVSAPKWELICRGAQERGLQLIPVGRVEAGRARVDYIDEEGRRELTQRGFNHFRKG</sequence>
<dbReference type="PANTHER" id="PTHR30270:SF0">
    <property type="entry name" value="THIAMINE-MONOPHOSPHATE KINASE"/>
    <property type="match status" value="1"/>
</dbReference>
<protein>
    <recommendedName>
        <fullName evidence="1">Thiamine-monophosphate kinase</fullName>
        <shortName evidence="1">TMP kinase</shortName>
        <shortName evidence="1">Thiamine-phosphate kinase</shortName>
        <ecNumber evidence="1">2.7.4.16</ecNumber>
    </recommendedName>
</protein>
<keyword evidence="1 4" id="KW-0418">Kinase</keyword>
<feature type="binding site" evidence="1">
    <location>
        <position position="106"/>
    </location>
    <ligand>
        <name>ATP</name>
        <dbReference type="ChEBI" id="CHEBI:30616"/>
    </ligand>
</feature>
<accession>A0A2T4Z0K7</accession>
<dbReference type="EMBL" id="PZZP01000004">
    <property type="protein sequence ID" value="PTM53250.1"/>
    <property type="molecule type" value="Genomic_DNA"/>
</dbReference>
<feature type="binding site" evidence="1">
    <location>
        <position position="76"/>
    </location>
    <ligand>
        <name>Mg(2+)</name>
        <dbReference type="ChEBI" id="CHEBI:18420"/>
        <label>4</label>
    </ligand>
</feature>
<feature type="binding site" evidence="1">
    <location>
        <begin position="123"/>
        <end position="124"/>
    </location>
    <ligand>
        <name>ATP</name>
        <dbReference type="ChEBI" id="CHEBI:30616"/>
    </ligand>
</feature>
<dbReference type="UniPathway" id="UPA00060">
    <property type="reaction ID" value="UER00142"/>
</dbReference>
<proteinExistence type="inferred from homology"/>
<dbReference type="InterPro" id="IPR036676">
    <property type="entry name" value="PurM-like_C_sf"/>
</dbReference>
<dbReference type="Gene3D" id="3.30.1330.10">
    <property type="entry name" value="PurM-like, N-terminal domain"/>
    <property type="match status" value="1"/>
</dbReference>
<dbReference type="Pfam" id="PF02769">
    <property type="entry name" value="AIRS_C"/>
    <property type="match status" value="1"/>
</dbReference>
<evidence type="ECO:0000259" key="2">
    <source>
        <dbReference type="Pfam" id="PF00586"/>
    </source>
</evidence>
<keyword evidence="1" id="KW-0784">Thiamine biosynthesis</keyword>
<dbReference type="InterPro" id="IPR016188">
    <property type="entry name" value="PurM-like_N"/>
</dbReference>
<dbReference type="GO" id="GO:0005524">
    <property type="term" value="F:ATP binding"/>
    <property type="evidence" value="ECO:0007669"/>
    <property type="project" value="UniProtKB-UniRule"/>
</dbReference>
<dbReference type="PIRSF" id="PIRSF005303">
    <property type="entry name" value="Thiam_monoph_kin"/>
    <property type="match status" value="1"/>
</dbReference>
<keyword evidence="5" id="KW-1185">Reference proteome</keyword>
<feature type="binding site" evidence="1">
    <location>
        <position position="76"/>
    </location>
    <ligand>
        <name>Mg(2+)</name>
        <dbReference type="ChEBI" id="CHEBI:18420"/>
        <label>2</label>
    </ligand>
</feature>
<comment type="function">
    <text evidence="1">Catalyzes the ATP-dependent phosphorylation of thiamine-monophosphate (TMP) to form thiamine-pyrophosphate (TPP), the active form of vitamin B1.</text>
</comment>
<organism evidence="4 5">
    <name type="scientific">Desmospora activa DSM 45169</name>
    <dbReference type="NCBI Taxonomy" id="1121389"/>
    <lineage>
        <taxon>Bacteria</taxon>
        <taxon>Bacillati</taxon>
        <taxon>Bacillota</taxon>
        <taxon>Bacilli</taxon>
        <taxon>Bacillales</taxon>
        <taxon>Thermoactinomycetaceae</taxon>
        <taxon>Desmospora</taxon>
    </lineage>
</organism>
<feature type="binding site" evidence="1">
    <location>
        <position position="216"/>
    </location>
    <ligand>
        <name>Mg(2+)</name>
        <dbReference type="ChEBI" id="CHEBI:18420"/>
        <label>3</label>
    </ligand>
</feature>
<feature type="binding site" evidence="1">
    <location>
        <position position="150"/>
    </location>
    <ligand>
        <name>ATP</name>
        <dbReference type="ChEBI" id="CHEBI:30616"/>
    </ligand>
</feature>
<dbReference type="HAMAP" id="MF_02128">
    <property type="entry name" value="TMP_kinase"/>
    <property type="match status" value="1"/>
</dbReference>
<evidence type="ECO:0000256" key="1">
    <source>
        <dbReference type="HAMAP-Rule" id="MF_02128"/>
    </source>
</evidence>
<dbReference type="InterPro" id="IPR010918">
    <property type="entry name" value="PurM-like_C_dom"/>
</dbReference>
<dbReference type="Pfam" id="PF00586">
    <property type="entry name" value="AIRS"/>
    <property type="match status" value="1"/>
</dbReference>
<dbReference type="PANTHER" id="PTHR30270">
    <property type="entry name" value="THIAMINE-MONOPHOSPHATE KINASE"/>
    <property type="match status" value="1"/>
</dbReference>
<feature type="binding site" evidence="1">
    <location>
        <position position="30"/>
    </location>
    <ligand>
        <name>Mg(2+)</name>
        <dbReference type="ChEBI" id="CHEBI:18420"/>
        <label>4</label>
    </ligand>
</feature>
<dbReference type="NCBIfam" id="TIGR01379">
    <property type="entry name" value="thiL"/>
    <property type="match status" value="1"/>
</dbReference>
<dbReference type="EC" id="2.7.4.16" evidence="1"/>
<feature type="domain" description="PurM-like C-terminal" evidence="3">
    <location>
        <begin position="155"/>
        <end position="306"/>
    </location>
</feature>
<name>A0A2T4Z0K7_9BACL</name>
<feature type="binding site" evidence="1">
    <location>
        <position position="47"/>
    </location>
    <ligand>
        <name>Mg(2+)</name>
        <dbReference type="ChEBI" id="CHEBI:18420"/>
        <label>2</label>
    </ligand>
</feature>
<feature type="binding site" evidence="1">
    <location>
        <position position="76"/>
    </location>
    <ligand>
        <name>Mg(2+)</name>
        <dbReference type="ChEBI" id="CHEBI:18420"/>
        <label>3</label>
    </ligand>
</feature>
<comment type="caution">
    <text evidence="4">The sequence shown here is derived from an EMBL/GenBank/DDBJ whole genome shotgun (WGS) entry which is preliminary data.</text>
</comment>
<dbReference type="Gene3D" id="3.90.650.10">
    <property type="entry name" value="PurM-like C-terminal domain"/>
    <property type="match status" value="1"/>
</dbReference>
<dbReference type="SUPFAM" id="SSF55326">
    <property type="entry name" value="PurM N-terminal domain-like"/>
    <property type="match status" value="1"/>
</dbReference>
<keyword evidence="1" id="KW-0460">Magnesium</keyword>
<keyword evidence="1" id="KW-0479">Metal-binding</keyword>
<evidence type="ECO:0000259" key="3">
    <source>
        <dbReference type="Pfam" id="PF02769"/>
    </source>
</evidence>
<dbReference type="InterPro" id="IPR006283">
    <property type="entry name" value="ThiL-like"/>
</dbReference>
<keyword evidence="1" id="KW-0808">Transferase</keyword>
<dbReference type="AlphaFoldDB" id="A0A2T4Z0K7"/>
<feature type="domain" description="PurM-like N-terminal" evidence="2">
    <location>
        <begin position="28"/>
        <end position="142"/>
    </location>
</feature>
<feature type="binding site" evidence="1">
    <location>
        <position position="47"/>
    </location>
    <ligand>
        <name>Mg(2+)</name>
        <dbReference type="ChEBI" id="CHEBI:18420"/>
        <label>1</label>
    </ligand>
</feature>
<dbReference type="CDD" id="cd02194">
    <property type="entry name" value="ThiL"/>
    <property type="match status" value="1"/>
</dbReference>
<evidence type="ECO:0000313" key="5">
    <source>
        <dbReference type="Proteomes" id="UP000241639"/>
    </source>
</evidence>
<dbReference type="RefSeq" id="WP_170105682.1">
    <property type="nucleotide sequence ID" value="NZ_PZZP01000004.1"/>
</dbReference>
<feature type="binding site" evidence="1">
    <location>
        <position position="30"/>
    </location>
    <ligand>
        <name>Mg(2+)</name>
        <dbReference type="ChEBI" id="CHEBI:18420"/>
        <label>3</label>
    </ligand>
</feature>
<comment type="catalytic activity">
    <reaction evidence="1">
        <text>thiamine phosphate + ATP = thiamine diphosphate + ADP</text>
        <dbReference type="Rhea" id="RHEA:15913"/>
        <dbReference type="ChEBI" id="CHEBI:30616"/>
        <dbReference type="ChEBI" id="CHEBI:37575"/>
        <dbReference type="ChEBI" id="CHEBI:58937"/>
        <dbReference type="ChEBI" id="CHEBI:456216"/>
        <dbReference type="EC" id="2.7.4.16"/>
    </reaction>
</comment>
<keyword evidence="1" id="KW-0547">Nucleotide-binding</keyword>
<keyword evidence="1" id="KW-0067">ATP-binding</keyword>
<feature type="binding site" evidence="1">
    <location>
        <position position="269"/>
    </location>
    <ligand>
        <name>substrate</name>
    </ligand>
</feature>